<dbReference type="PIRSF" id="PIRSF021332">
    <property type="entry name" value="DUF1054"/>
    <property type="match status" value="1"/>
</dbReference>
<protein>
    <recommendedName>
        <fullName evidence="1">UPF0637 protein J2S08_002892</fullName>
    </recommendedName>
</protein>
<proteinExistence type="inferred from homology"/>
<dbReference type="InterPro" id="IPR053707">
    <property type="entry name" value="UPF0637_domain_sf"/>
</dbReference>
<reference evidence="2 3" key="1">
    <citation type="submission" date="2023-07" db="EMBL/GenBank/DDBJ databases">
        <title>Genomic Encyclopedia of Type Strains, Phase IV (KMG-IV): sequencing the most valuable type-strain genomes for metagenomic binning, comparative biology and taxonomic classification.</title>
        <authorList>
            <person name="Goeker M."/>
        </authorList>
    </citation>
    <scope>NUCLEOTIDE SEQUENCE [LARGE SCALE GENOMIC DNA]</scope>
    <source>
        <strain evidence="2 3">DSM 23837</strain>
    </source>
</reference>
<evidence type="ECO:0000313" key="3">
    <source>
        <dbReference type="Proteomes" id="UP001223586"/>
    </source>
</evidence>
<accession>A0ABT9WUQ0</accession>
<organism evidence="2 3">
    <name type="scientific">Bacillus chungangensis</name>
    <dbReference type="NCBI Taxonomy" id="587633"/>
    <lineage>
        <taxon>Bacteria</taxon>
        <taxon>Bacillati</taxon>
        <taxon>Bacillota</taxon>
        <taxon>Bacilli</taxon>
        <taxon>Bacillales</taxon>
        <taxon>Bacillaceae</taxon>
        <taxon>Bacillus</taxon>
    </lineage>
</organism>
<name>A0ABT9WUQ0_9BACI</name>
<dbReference type="RefSeq" id="WP_307230641.1">
    <property type="nucleotide sequence ID" value="NZ_JAUSTT010000017.1"/>
</dbReference>
<dbReference type="Pfam" id="PF06335">
    <property type="entry name" value="DUF1054"/>
    <property type="match status" value="1"/>
</dbReference>
<evidence type="ECO:0000313" key="2">
    <source>
        <dbReference type="EMBL" id="MDQ0177013.1"/>
    </source>
</evidence>
<dbReference type="HAMAP" id="MF_01851">
    <property type="entry name" value="UPF0637"/>
    <property type="match status" value="1"/>
</dbReference>
<comment type="similarity">
    <text evidence="1">Belongs to the UPF0637 family.</text>
</comment>
<dbReference type="EMBL" id="JAUSTT010000017">
    <property type="protein sequence ID" value="MDQ0177013.1"/>
    <property type="molecule type" value="Genomic_DNA"/>
</dbReference>
<dbReference type="SUPFAM" id="SSF142913">
    <property type="entry name" value="YktB/PF0168-like"/>
    <property type="match status" value="1"/>
</dbReference>
<gene>
    <name evidence="2" type="ORF">J2S08_002892</name>
</gene>
<keyword evidence="3" id="KW-1185">Reference proteome</keyword>
<sequence length="206" mass="23816">MHFPGFTDQDFQVFSIEGLDERMMALKTLVRPKLELLGKTFAPDLSTLTGDEMFEHVAKHARRTKNPPSDTWVAFSNSKRGYKMLPHFQIGLWGTHLFIWYAVIYEAPKKKEIGQKLEQHLAEIQKQIPSHFVWSGDHMKPDATKMETIGTEGLQQLFIRLQTVKKAEVLCGRHIPRTEVIKMNGEDLINAIHETFVHLIPLYHLQ</sequence>
<dbReference type="Gene3D" id="3.30.930.20">
    <property type="entry name" value="Protein of unknown function DUF1054"/>
    <property type="match status" value="1"/>
</dbReference>
<dbReference type="Proteomes" id="UP001223586">
    <property type="component" value="Unassembled WGS sequence"/>
</dbReference>
<dbReference type="InterPro" id="IPR009403">
    <property type="entry name" value="UPF0637"/>
</dbReference>
<evidence type="ECO:0000256" key="1">
    <source>
        <dbReference type="HAMAP-Rule" id="MF_01851"/>
    </source>
</evidence>
<comment type="caution">
    <text evidence="2">The sequence shown here is derived from an EMBL/GenBank/DDBJ whole genome shotgun (WGS) entry which is preliminary data.</text>
</comment>